<dbReference type="Pfam" id="PF20107">
    <property type="entry name" value="DUF6497"/>
    <property type="match status" value="1"/>
</dbReference>
<dbReference type="Proteomes" id="UP001589683">
    <property type="component" value="Unassembled WGS sequence"/>
</dbReference>
<evidence type="ECO:0000313" key="2">
    <source>
        <dbReference type="EMBL" id="MFB9230701.1"/>
    </source>
</evidence>
<dbReference type="InterPro" id="IPR045467">
    <property type="entry name" value="DUF6497"/>
</dbReference>
<keyword evidence="3" id="KW-1185">Reference proteome</keyword>
<evidence type="ECO:0000313" key="3">
    <source>
        <dbReference type="Proteomes" id="UP001589683"/>
    </source>
</evidence>
<keyword evidence="1" id="KW-0812">Transmembrane</keyword>
<keyword evidence="1" id="KW-1133">Transmembrane helix</keyword>
<gene>
    <name evidence="2" type="ORF">ACFFUT_02730</name>
</gene>
<evidence type="ECO:0000256" key="1">
    <source>
        <dbReference type="SAM" id="Phobius"/>
    </source>
</evidence>
<accession>A0ABV5JCU2</accession>
<comment type="caution">
    <text evidence="2">The sequence shown here is derived from an EMBL/GenBank/DDBJ whole genome shotgun (WGS) entry which is preliminary data.</text>
</comment>
<feature type="transmembrane region" description="Helical" evidence="1">
    <location>
        <begin position="6"/>
        <end position="26"/>
    </location>
</feature>
<name>A0ABV5JCU2_9RHOB</name>
<dbReference type="EMBL" id="JBHMEA010000007">
    <property type="protein sequence ID" value="MFB9230701.1"/>
    <property type="molecule type" value="Genomic_DNA"/>
</dbReference>
<proteinExistence type="predicted"/>
<sequence length="146" mass="16122">MSTPKAKIWITGCVVLVSAAAALFVLNFEETTNPAQIPAPSGQPITFYEIIWGQRGPSGMAVRFRFLAPEIAREGGRIEFAQAEEDMKFLCESYALPRIAENGPKPTQIIISLSDRIVEFGSADPAATQFFEAYRPEDTTCIWEGF</sequence>
<keyword evidence="1" id="KW-0472">Membrane</keyword>
<dbReference type="RefSeq" id="WP_247076978.1">
    <property type="nucleotide sequence ID" value="NZ_JAGFNU010000001.1"/>
</dbReference>
<organism evidence="2 3">
    <name type="scientific">Pseudohalocynthiibacter aestuariivivens</name>
    <dbReference type="NCBI Taxonomy" id="1591409"/>
    <lineage>
        <taxon>Bacteria</taxon>
        <taxon>Pseudomonadati</taxon>
        <taxon>Pseudomonadota</taxon>
        <taxon>Alphaproteobacteria</taxon>
        <taxon>Rhodobacterales</taxon>
        <taxon>Paracoccaceae</taxon>
        <taxon>Pseudohalocynthiibacter</taxon>
    </lineage>
</organism>
<reference evidence="2 3" key="1">
    <citation type="submission" date="2024-09" db="EMBL/GenBank/DDBJ databases">
        <authorList>
            <person name="Sun Q."/>
            <person name="Mori K."/>
        </authorList>
    </citation>
    <scope>NUCLEOTIDE SEQUENCE [LARGE SCALE GENOMIC DNA]</scope>
    <source>
        <strain evidence="2 3">CECT 8726</strain>
    </source>
</reference>
<protein>
    <submittedName>
        <fullName evidence="2">DUF6497 family protein</fullName>
    </submittedName>
</protein>